<dbReference type="Proteomes" id="UP000007564">
    <property type="component" value="Chromosome"/>
</dbReference>
<name>A0A0C6PAM6_BORBO</name>
<dbReference type="HOGENOM" id="CLU_2913301_0_0_4"/>
<feature type="region of interest" description="Disordered" evidence="1">
    <location>
        <begin position="37"/>
        <end position="61"/>
    </location>
</feature>
<feature type="signal peptide" evidence="2">
    <location>
        <begin position="1"/>
        <end position="27"/>
    </location>
</feature>
<evidence type="ECO:0000313" key="4">
    <source>
        <dbReference type="Proteomes" id="UP000007564"/>
    </source>
</evidence>
<dbReference type="RefSeq" id="WP_010929497.1">
    <property type="nucleotide sequence ID" value="NC_019382.1"/>
</dbReference>
<sequence>MIHAHSNARLLRWAILAIAPVTLGACAPNGPPGLPYPDGKPLIPINTAAPEQGSSCQTRAP</sequence>
<keyword evidence="2" id="KW-0732">Signal</keyword>
<dbReference type="KEGG" id="bbh:BN112_3527"/>
<gene>
    <name evidence="3" type="ORF">BN112_3527</name>
</gene>
<evidence type="ECO:0000256" key="1">
    <source>
        <dbReference type="SAM" id="MobiDB-lite"/>
    </source>
</evidence>
<feature type="chain" id="PRO_5002190162" evidence="2">
    <location>
        <begin position="28"/>
        <end position="61"/>
    </location>
</feature>
<accession>A0A0C6PAM6</accession>
<evidence type="ECO:0000313" key="3">
    <source>
        <dbReference type="EMBL" id="CCJ55441.1"/>
    </source>
</evidence>
<dbReference type="EMBL" id="HE965806">
    <property type="protein sequence ID" value="CCJ55441.1"/>
    <property type="molecule type" value="Genomic_DNA"/>
</dbReference>
<feature type="compositionally biased region" description="Polar residues" evidence="1">
    <location>
        <begin position="52"/>
        <end position="61"/>
    </location>
</feature>
<protein>
    <submittedName>
        <fullName evidence="3">Putative bacterial secretion system protein</fullName>
    </submittedName>
</protein>
<dbReference type="AlphaFoldDB" id="A0A0C6PAM6"/>
<evidence type="ECO:0000256" key="2">
    <source>
        <dbReference type="SAM" id="SignalP"/>
    </source>
</evidence>
<dbReference type="GeneID" id="69599983"/>
<organism evidence="3 4">
    <name type="scientific">Bordetella bronchiseptica 253</name>
    <dbReference type="NCBI Taxonomy" id="568707"/>
    <lineage>
        <taxon>Bacteria</taxon>
        <taxon>Pseudomonadati</taxon>
        <taxon>Pseudomonadota</taxon>
        <taxon>Betaproteobacteria</taxon>
        <taxon>Burkholderiales</taxon>
        <taxon>Alcaligenaceae</taxon>
        <taxon>Bordetella</taxon>
    </lineage>
</organism>
<reference evidence="3 4" key="1">
    <citation type="journal article" date="2012" name="BMC Genomics">
        <title>Comparative genomics of the classical Bordetella subspecies: the evolution and exchange of virulence-associated diversity amongst closely related pathogens.</title>
        <authorList>
            <person name="Park J."/>
            <person name="Zhang Y."/>
            <person name="Buboltz A.M."/>
            <person name="Zhang X."/>
            <person name="Schuster S.C."/>
            <person name="Ahuja U."/>
            <person name="Liu M."/>
            <person name="Miller J.F."/>
            <person name="Sebaihia M."/>
            <person name="Bentley S.D."/>
            <person name="Parkhill J."/>
            <person name="Harvill E.T."/>
        </authorList>
    </citation>
    <scope>NUCLEOTIDE SEQUENCE [LARGE SCALE GENOMIC DNA]</scope>
    <source>
        <strain evidence="3 4">253</strain>
    </source>
</reference>
<proteinExistence type="predicted"/>